<reference evidence="1" key="2">
    <citation type="journal article" date="2022" name="Clin. Infect. Dis.">
        <title>Association between Clostridium innocuum and antibiotic-associated diarrhea in adults and children: A cross-sectional study and comparative genomics analysis.</title>
        <authorList>
            <person name="Cherny K.E."/>
            <person name="Muscat E.B."/>
            <person name="Balaji A."/>
            <person name="Mukherjee J."/>
            <person name="Ozer E.A."/>
            <person name="Angarone M.P."/>
            <person name="Hauser A.R."/>
            <person name="Sichel J.S."/>
            <person name="Amponsah E."/>
            <person name="Kociolek L.K."/>
        </authorList>
    </citation>
    <scope>NUCLEOTIDE SEQUENCE</scope>
    <source>
        <strain evidence="1">NU1-AC-029v</strain>
    </source>
</reference>
<dbReference type="Proteomes" id="UP001203972">
    <property type="component" value="Unassembled WGS sequence"/>
</dbReference>
<organism evidence="1 3">
    <name type="scientific">Clostridium innocuum</name>
    <dbReference type="NCBI Taxonomy" id="1522"/>
    <lineage>
        <taxon>Bacteria</taxon>
        <taxon>Bacillati</taxon>
        <taxon>Bacillota</taxon>
        <taxon>Clostridia</taxon>
        <taxon>Eubacteriales</taxon>
        <taxon>Clostridiaceae</taxon>
        <taxon>Clostridium</taxon>
    </lineage>
</organism>
<reference evidence="2" key="1">
    <citation type="journal article" date="2019" name="Nat. Med.">
        <title>A library of human gut bacterial isolates paired with longitudinal multiomics data enables mechanistic microbiome research.</title>
        <authorList>
            <person name="Poyet M."/>
            <person name="Groussin M."/>
            <person name="Gibbons S.M."/>
            <person name="Avila-Pacheco J."/>
            <person name="Jiang X."/>
            <person name="Kearney S.M."/>
            <person name="Perrotta A.R."/>
            <person name="Berdy B."/>
            <person name="Zhao S."/>
            <person name="Lieberman T.D."/>
            <person name="Swanson P.K."/>
            <person name="Smith M."/>
            <person name="Roesemann S."/>
            <person name="Alexander J.E."/>
            <person name="Rich S.A."/>
            <person name="Livny J."/>
            <person name="Vlamakis H."/>
            <person name="Clish C."/>
            <person name="Bullock K."/>
            <person name="Deik A."/>
            <person name="Scott J."/>
            <person name="Pierce K.A."/>
            <person name="Xavier R.J."/>
            <person name="Alm E.J."/>
        </authorList>
    </citation>
    <scope>NUCLEOTIDE SEQUENCE</scope>
    <source>
        <strain evidence="2">BIOML-A12</strain>
    </source>
</reference>
<gene>
    <name evidence="2" type="ORF">GT664_20725</name>
    <name evidence="1" type="ORF">MKC95_20860</name>
</gene>
<protein>
    <recommendedName>
        <fullName evidence="4">Carbamoylphosphate synthase large subunit</fullName>
    </recommendedName>
</protein>
<name>A0AAP2USI5_CLOIN</name>
<dbReference type="EMBL" id="JAKTMA010000055">
    <property type="protein sequence ID" value="MCR0235220.1"/>
    <property type="molecule type" value="Genomic_DNA"/>
</dbReference>
<accession>A0AAP2USI5</accession>
<proteinExistence type="predicted"/>
<sequence length="85" mass="9991">MNFLILSPQFPATNWNFCDRLKLNGINTLGIGYEPYEELRIEVRHALQDYIQIQQYQSYDAALRAAAFFTYRYGRLNGMESFQEG</sequence>
<evidence type="ECO:0000313" key="1">
    <source>
        <dbReference type="EMBL" id="MCR0235220.1"/>
    </source>
</evidence>
<dbReference type="EMBL" id="WWTN01000055">
    <property type="protein sequence ID" value="MZH58115.1"/>
    <property type="molecule type" value="Genomic_DNA"/>
</dbReference>
<dbReference type="AlphaFoldDB" id="A0AAP2USI5"/>
<evidence type="ECO:0008006" key="4">
    <source>
        <dbReference type="Google" id="ProtNLM"/>
    </source>
</evidence>
<evidence type="ECO:0000313" key="3">
    <source>
        <dbReference type="Proteomes" id="UP001203972"/>
    </source>
</evidence>
<comment type="caution">
    <text evidence="1">The sequence shown here is derived from an EMBL/GenBank/DDBJ whole genome shotgun (WGS) entry which is preliminary data.</text>
</comment>
<dbReference type="Proteomes" id="UP000604383">
    <property type="component" value="Unassembled WGS sequence"/>
</dbReference>
<evidence type="ECO:0000313" key="2">
    <source>
        <dbReference type="EMBL" id="MZH58115.1"/>
    </source>
</evidence>
<dbReference type="RefSeq" id="WP_008817656.1">
    <property type="nucleotide sequence ID" value="NZ_AP025565.1"/>
</dbReference>